<keyword evidence="3" id="KW-1185">Reference proteome</keyword>
<dbReference type="Proteomes" id="UP000265768">
    <property type="component" value="Unassembled WGS sequence"/>
</dbReference>
<dbReference type="EMBL" id="QZEY01000001">
    <property type="protein sequence ID" value="RJL36086.1"/>
    <property type="molecule type" value="Genomic_DNA"/>
</dbReference>
<dbReference type="CDD" id="cd00093">
    <property type="entry name" value="HTH_XRE"/>
    <property type="match status" value="1"/>
</dbReference>
<dbReference type="SUPFAM" id="SSF47413">
    <property type="entry name" value="lambda repressor-like DNA-binding domains"/>
    <property type="match status" value="1"/>
</dbReference>
<proteinExistence type="predicted"/>
<name>A0A3A4BDA7_9ACTN</name>
<dbReference type="InterPro" id="IPR001387">
    <property type="entry name" value="Cro/C1-type_HTH"/>
</dbReference>
<organism evidence="2 3">
    <name type="scientific">Bailinhaonella thermotolerans</name>
    <dbReference type="NCBI Taxonomy" id="1070861"/>
    <lineage>
        <taxon>Bacteria</taxon>
        <taxon>Bacillati</taxon>
        <taxon>Actinomycetota</taxon>
        <taxon>Actinomycetes</taxon>
        <taxon>Streptosporangiales</taxon>
        <taxon>Streptosporangiaceae</taxon>
        <taxon>Bailinhaonella</taxon>
    </lineage>
</organism>
<evidence type="ECO:0000313" key="2">
    <source>
        <dbReference type="EMBL" id="RJL36086.1"/>
    </source>
</evidence>
<dbReference type="GO" id="GO:0003677">
    <property type="term" value="F:DNA binding"/>
    <property type="evidence" value="ECO:0007669"/>
    <property type="project" value="InterPro"/>
</dbReference>
<sequence length="281" mass="30028">MSDNELGKFLRARREAVTPAEAGLPVGPRRRTPGLRRSELATLAGISVEYLIRLEQGRDRSPSTHVRAALAQALRLSPEERERLWRLSDASEAVPLCRLAAPPASAARPTVLALLRGLEPAPAVVLNRLGDVLAATSAWERLAGPLGMLEGEPPNLVRYVFTDPRARDAFPDWDRVADSLAAGFRDACGPGDPYFEALAAELTAAGGAEFSGRLAGSAALARGSGVERWSHPEAGDLRLAYESLALPDPDGQRVLAYLPADEATSEALSRLTRTGLRVLTA</sequence>
<dbReference type="InterPro" id="IPR041413">
    <property type="entry name" value="MLTR_LBD"/>
</dbReference>
<dbReference type="PANTHER" id="PTHR35010:SF2">
    <property type="entry name" value="BLL4672 PROTEIN"/>
    <property type="match status" value="1"/>
</dbReference>
<gene>
    <name evidence="2" type="ORF">D5H75_04850</name>
</gene>
<dbReference type="OrthoDB" id="4336585at2"/>
<evidence type="ECO:0000313" key="3">
    <source>
        <dbReference type="Proteomes" id="UP000265768"/>
    </source>
</evidence>
<dbReference type="PANTHER" id="PTHR35010">
    <property type="entry name" value="BLL4672 PROTEIN-RELATED"/>
    <property type="match status" value="1"/>
</dbReference>
<dbReference type="Pfam" id="PF17765">
    <property type="entry name" value="MLTR_LBD"/>
    <property type="match status" value="1"/>
</dbReference>
<dbReference type="SMART" id="SM00530">
    <property type="entry name" value="HTH_XRE"/>
    <property type="match status" value="1"/>
</dbReference>
<dbReference type="InterPro" id="IPR010982">
    <property type="entry name" value="Lambda_DNA-bd_dom_sf"/>
</dbReference>
<protein>
    <submittedName>
        <fullName evidence="2">XRE family transcriptional regulator</fullName>
    </submittedName>
</protein>
<feature type="domain" description="HTH cro/C1-type" evidence="1">
    <location>
        <begin position="34"/>
        <end position="81"/>
    </location>
</feature>
<dbReference type="Gene3D" id="1.10.260.40">
    <property type="entry name" value="lambda repressor-like DNA-binding domains"/>
    <property type="match status" value="1"/>
</dbReference>
<comment type="caution">
    <text evidence="2">The sequence shown here is derived from an EMBL/GenBank/DDBJ whole genome shotgun (WGS) entry which is preliminary data.</text>
</comment>
<dbReference type="PROSITE" id="PS50943">
    <property type="entry name" value="HTH_CROC1"/>
    <property type="match status" value="1"/>
</dbReference>
<dbReference type="RefSeq" id="WP_119925060.1">
    <property type="nucleotide sequence ID" value="NZ_QZEY01000001.1"/>
</dbReference>
<dbReference type="AlphaFoldDB" id="A0A3A4BDA7"/>
<reference evidence="2 3" key="1">
    <citation type="submission" date="2018-09" db="EMBL/GenBank/DDBJ databases">
        <title>YIM 75507 draft genome.</title>
        <authorList>
            <person name="Tang S."/>
            <person name="Feng Y."/>
        </authorList>
    </citation>
    <scope>NUCLEOTIDE SEQUENCE [LARGE SCALE GENOMIC DNA]</scope>
    <source>
        <strain evidence="2 3">YIM 75507</strain>
    </source>
</reference>
<dbReference type="Gene3D" id="3.30.450.180">
    <property type="match status" value="1"/>
</dbReference>
<evidence type="ECO:0000259" key="1">
    <source>
        <dbReference type="PROSITE" id="PS50943"/>
    </source>
</evidence>
<accession>A0A3A4BDA7</accession>
<dbReference type="Pfam" id="PF13560">
    <property type="entry name" value="HTH_31"/>
    <property type="match status" value="1"/>
</dbReference>